<dbReference type="NCBIfam" id="TIGR02789">
    <property type="entry name" value="nickel_nikB"/>
    <property type="match status" value="1"/>
</dbReference>
<dbReference type="AlphaFoldDB" id="A0A0H3FNK2"/>
<evidence type="ECO:0000256" key="2">
    <source>
        <dbReference type="ARBA" id="ARBA00022448"/>
    </source>
</evidence>
<dbReference type="GeneID" id="93314273"/>
<feature type="transmembrane region" description="Helical" evidence="12">
    <location>
        <begin position="133"/>
        <end position="156"/>
    </location>
</feature>
<evidence type="ECO:0000256" key="10">
    <source>
        <dbReference type="ARBA" id="ARBA00023136"/>
    </source>
</evidence>
<dbReference type="NCBIfam" id="NF007677">
    <property type="entry name" value="PRK10352.1"/>
    <property type="match status" value="1"/>
</dbReference>
<dbReference type="HOGENOM" id="CLU_036879_0_2_6"/>
<protein>
    <submittedName>
        <fullName evidence="14">Nickel transporter permease NikB</fullName>
    </submittedName>
</protein>
<feature type="transmembrane region" description="Helical" evidence="12">
    <location>
        <begin position="275"/>
        <end position="298"/>
    </location>
</feature>
<keyword evidence="3" id="KW-1003">Cell membrane</keyword>
<dbReference type="Proteomes" id="UP000008881">
    <property type="component" value="Chromosome"/>
</dbReference>
<evidence type="ECO:0000259" key="13">
    <source>
        <dbReference type="PROSITE" id="PS50928"/>
    </source>
</evidence>
<dbReference type="PROSITE" id="PS50928">
    <property type="entry name" value="ABC_TM1"/>
    <property type="match status" value="1"/>
</dbReference>
<dbReference type="GO" id="GO:0071916">
    <property type="term" value="F:dipeptide transmembrane transporter activity"/>
    <property type="evidence" value="ECO:0007669"/>
    <property type="project" value="TreeGrafter"/>
</dbReference>
<dbReference type="NCBIfam" id="NF045470">
    <property type="entry name" value="Opp2B"/>
    <property type="match status" value="1"/>
</dbReference>
<comment type="subcellular location">
    <subcellularLocation>
        <location evidence="1">Cell inner membrane</location>
        <topology evidence="1">Multi-pass membrane protein</topology>
    </subcellularLocation>
    <subcellularLocation>
        <location evidence="12">Cell membrane</location>
        <topology evidence="12">Multi-pass membrane protein</topology>
    </subcellularLocation>
</comment>
<feature type="transmembrane region" description="Helical" evidence="12">
    <location>
        <begin position="176"/>
        <end position="195"/>
    </location>
</feature>
<evidence type="ECO:0000256" key="1">
    <source>
        <dbReference type="ARBA" id="ARBA00004429"/>
    </source>
</evidence>
<dbReference type="InterPro" id="IPR045621">
    <property type="entry name" value="BPD_transp_1_N"/>
</dbReference>
<dbReference type="InterPro" id="IPR035906">
    <property type="entry name" value="MetI-like_sf"/>
</dbReference>
<gene>
    <name evidence="14" type="ordered locus">EAE_05720</name>
</gene>
<keyword evidence="5" id="KW-0533">Nickel</keyword>
<evidence type="ECO:0000256" key="11">
    <source>
        <dbReference type="ARBA" id="ARBA00024202"/>
    </source>
</evidence>
<evidence type="ECO:0000256" key="8">
    <source>
        <dbReference type="ARBA" id="ARBA00023065"/>
    </source>
</evidence>
<dbReference type="CDD" id="cd06261">
    <property type="entry name" value="TM_PBP2"/>
    <property type="match status" value="1"/>
</dbReference>
<dbReference type="GO" id="GO:0005886">
    <property type="term" value="C:plasma membrane"/>
    <property type="evidence" value="ECO:0007669"/>
    <property type="project" value="UniProtKB-SubCell"/>
</dbReference>
<keyword evidence="2 12" id="KW-0813">Transport</keyword>
<evidence type="ECO:0000256" key="12">
    <source>
        <dbReference type="RuleBase" id="RU363032"/>
    </source>
</evidence>
<keyword evidence="7 12" id="KW-1133">Transmembrane helix</keyword>
<reference evidence="14 15" key="1">
    <citation type="journal article" date="2012" name="J. Bacteriol.">
        <title>Complete genome sequence of Enterobacter aerogenes KCTC 2190.</title>
        <authorList>
            <person name="Shin S.H."/>
            <person name="Kim S."/>
            <person name="Kim J.Y."/>
            <person name="Lee S."/>
            <person name="Um Y."/>
            <person name="Oh M.K."/>
            <person name="Kim Y.R."/>
            <person name="Lee J."/>
            <person name="Yang K.S."/>
        </authorList>
    </citation>
    <scope>NUCLEOTIDE SEQUENCE [LARGE SCALE GENOMIC DNA]</scope>
    <source>
        <strain evidence="14 15">KCTC 2190</strain>
    </source>
</reference>
<dbReference type="PANTHER" id="PTHR43163">
    <property type="entry name" value="DIPEPTIDE TRANSPORT SYSTEM PERMEASE PROTEIN DPPB-RELATED"/>
    <property type="match status" value="1"/>
</dbReference>
<dbReference type="eggNOG" id="COG0601">
    <property type="taxonomic scope" value="Bacteria"/>
</dbReference>
<feature type="domain" description="ABC transmembrane type-1" evidence="13">
    <location>
        <begin position="98"/>
        <end position="295"/>
    </location>
</feature>
<dbReference type="RefSeq" id="WP_015703735.1">
    <property type="nucleotide sequence ID" value="NC_015663.1"/>
</dbReference>
<evidence type="ECO:0000256" key="9">
    <source>
        <dbReference type="ARBA" id="ARBA00023112"/>
    </source>
</evidence>
<keyword evidence="6 12" id="KW-0812">Transmembrane</keyword>
<dbReference type="Gene3D" id="1.10.3720.10">
    <property type="entry name" value="MetI-like"/>
    <property type="match status" value="1"/>
</dbReference>
<dbReference type="GO" id="GO:0015099">
    <property type="term" value="F:nickel cation transmembrane transporter activity"/>
    <property type="evidence" value="ECO:0007669"/>
    <property type="project" value="InterPro"/>
</dbReference>
<dbReference type="SUPFAM" id="SSF161098">
    <property type="entry name" value="MetI-like"/>
    <property type="match status" value="1"/>
</dbReference>
<keyword evidence="8" id="KW-0406">Ion transport</keyword>
<dbReference type="PANTHER" id="PTHR43163:SF6">
    <property type="entry name" value="DIPEPTIDE TRANSPORT SYSTEM PERMEASE PROTEIN DPPB-RELATED"/>
    <property type="match status" value="1"/>
</dbReference>
<evidence type="ECO:0000313" key="14">
    <source>
        <dbReference type="EMBL" id="AEG96071.1"/>
    </source>
</evidence>
<dbReference type="InterPro" id="IPR050045">
    <property type="entry name" value="Opp2B"/>
</dbReference>
<evidence type="ECO:0000256" key="4">
    <source>
        <dbReference type="ARBA" id="ARBA00022519"/>
    </source>
</evidence>
<keyword evidence="9" id="KW-0921">Nickel transport</keyword>
<keyword evidence="10 12" id="KW-0472">Membrane</keyword>
<dbReference type="PATRIC" id="fig|1028307.3.peg.1142"/>
<name>A0A0H3FNK2_KLEAK</name>
<keyword evidence="15" id="KW-1185">Reference proteome</keyword>
<evidence type="ECO:0000256" key="6">
    <source>
        <dbReference type="ARBA" id="ARBA00022692"/>
    </source>
</evidence>
<accession>A0A0H3FNK2</accession>
<dbReference type="Pfam" id="PF19300">
    <property type="entry name" value="BPD_transp_1_N"/>
    <property type="match status" value="1"/>
</dbReference>
<dbReference type="EMBL" id="CP002824">
    <property type="protein sequence ID" value="AEG96071.1"/>
    <property type="molecule type" value="Genomic_DNA"/>
</dbReference>
<evidence type="ECO:0000256" key="7">
    <source>
        <dbReference type="ARBA" id="ARBA00022989"/>
    </source>
</evidence>
<organism evidence="14 15">
    <name type="scientific">Klebsiella aerogenes (strain ATCC 13048 / DSM 30053 / CCUG 1429 / JCM 1235 / KCTC 2190 / NBRC 13534 / NCIMB 10102 / NCTC 10006 / CDC 819-56)</name>
    <name type="common">Enterobacter aerogenes</name>
    <dbReference type="NCBI Taxonomy" id="1028307"/>
    <lineage>
        <taxon>Bacteria</taxon>
        <taxon>Pseudomonadati</taxon>
        <taxon>Pseudomonadota</taxon>
        <taxon>Gammaproteobacteria</taxon>
        <taxon>Enterobacterales</taxon>
        <taxon>Enterobacteriaceae</taxon>
        <taxon>Klebsiella/Raoultella group</taxon>
        <taxon>Klebsiella</taxon>
    </lineage>
</organism>
<evidence type="ECO:0000313" key="15">
    <source>
        <dbReference type="Proteomes" id="UP000008881"/>
    </source>
</evidence>
<dbReference type="InterPro" id="IPR014156">
    <property type="entry name" value="Nickel_NikB"/>
</dbReference>
<dbReference type="InterPro" id="IPR000515">
    <property type="entry name" value="MetI-like"/>
</dbReference>
<dbReference type="Pfam" id="PF00528">
    <property type="entry name" value="BPD_transp_1"/>
    <property type="match status" value="1"/>
</dbReference>
<proteinExistence type="inferred from homology"/>
<dbReference type="OrthoDB" id="9805855at2"/>
<comment type="similarity">
    <text evidence="11">Belongs to the binding-protein-dependent transport system permease family. OppBC subfamily.</text>
</comment>
<evidence type="ECO:0000256" key="3">
    <source>
        <dbReference type="ARBA" id="ARBA00022475"/>
    </source>
</evidence>
<dbReference type="KEGG" id="eae:EAE_05720"/>
<sequence length="314" mass="35136">MLKYLLRRLLPLPLMLLAASAIIFLLLRLGAGDPALDYLRLSNVPPTSEMIAATREQLGLNQPLALQYLHWLWRALHLDFGVSYASQRPVLDDLLHFLPATLQLTGAALVIILLTSLPLGIWAARHRDRLPDFAVRLIAFLGVSMPNFWLAFLLVMLFSVHLRWLPAMGYGGWRHLLLPAFSIALMSLAINARLLRASMLEVSSQRHVVWARLRGLSEGQVERRHVLRNATLPVVTALGMHIGELIGGTMIIENIFAWPGVGRYAVSAIFNRDYPVIQCFTLMMVAVFVLANLAVDLLNAALDPRLRRHEEAAV</sequence>
<feature type="transmembrane region" description="Helical" evidence="12">
    <location>
        <begin position="100"/>
        <end position="121"/>
    </location>
</feature>
<feature type="transmembrane region" description="Helical" evidence="12">
    <location>
        <begin position="232"/>
        <end position="255"/>
    </location>
</feature>
<evidence type="ECO:0000256" key="5">
    <source>
        <dbReference type="ARBA" id="ARBA00022596"/>
    </source>
</evidence>
<keyword evidence="4" id="KW-0997">Cell inner membrane</keyword>